<dbReference type="InterPro" id="IPR020603">
    <property type="entry name" value="MraZ_dom"/>
</dbReference>
<dbReference type="PANTHER" id="PTHR34701">
    <property type="entry name" value="TRANSCRIPTIONAL REGULATOR MRAZ"/>
    <property type="match status" value="1"/>
</dbReference>
<dbReference type="AlphaFoldDB" id="A0A2V2L8E5"/>
<dbReference type="GO" id="GO:2000143">
    <property type="term" value="P:negative regulation of DNA-templated transcription initiation"/>
    <property type="evidence" value="ECO:0007669"/>
    <property type="project" value="TreeGrafter"/>
</dbReference>
<dbReference type="GO" id="GO:0003700">
    <property type="term" value="F:DNA-binding transcription factor activity"/>
    <property type="evidence" value="ECO:0007669"/>
    <property type="project" value="UniProtKB-UniRule"/>
</dbReference>
<dbReference type="PANTHER" id="PTHR34701:SF1">
    <property type="entry name" value="TRANSCRIPTIONAL REGULATOR MRAZ"/>
    <property type="match status" value="1"/>
</dbReference>
<dbReference type="EMBL" id="QGKU01000048">
    <property type="protein sequence ID" value="PWR01660.1"/>
    <property type="molecule type" value="Genomic_DNA"/>
</dbReference>
<dbReference type="SUPFAM" id="SSF89447">
    <property type="entry name" value="AbrB/MazE/MraZ-like"/>
    <property type="match status" value="1"/>
</dbReference>
<name>A0A2V2L8E5_9RHOB</name>
<evidence type="ECO:0000256" key="5">
    <source>
        <dbReference type="ARBA" id="ARBA00023125"/>
    </source>
</evidence>
<dbReference type="InterPro" id="IPR035644">
    <property type="entry name" value="MraZ_C"/>
</dbReference>
<dbReference type="HAMAP" id="MF_01008">
    <property type="entry name" value="MraZ"/>
    <property type="match status" value="1"/>
</dbReference>
<sequence length="172" mass="19024">MKRKFRGEYTQKVDGKGRVSIPAKFCRALESSDPDWSEGKPATLFLVFGDKRRAFAEGYSAESMAEIEAGISALPRGTPRRLALEKAFFRQSDEVLVDGTGRIVLPRPVREKIGLLDEGEAVFCATGDRFQIWNARDFHAQDSGDDPADAVLDALGDDRDITELLNDGWNAS</sequence>
<evidence type="ECO:0000259" key="8">
    <source>
        <dbReference type="PROSITE" id="PS51740"/>
    </source>
</evidence>
<dbReference type="InterPro" id="IPR007159">
    <property type="entry name" value="SpoVT-AbrB_dom"/>
</dbReference>
<dbReference type="RefSeq" id="WP_109812701.1">
    <property type="nucleotide sequence ID" value="NZ_QGKU01000048.1"/>
</dbReference>
<accession>A0A2V2L8E5</accession>
<evidence type="ECO:0000313" key="10">
    <source>
        <dbReference type="Proteomes" id="UP000245680"/>
    </source>
</evidence>
<protein>
    <recommendedName>
        <fullName evidence="1 7">Transcriptional regulator MraZ</fullName>
    </recommendedName>
</protein>
<evidence type="ECO:0000256" key="1">
    <source>
        <dbReference type="ARBA" id="ARBA00013860"/>
    </source>
</evidence>
<keyword evidence="5 7" id="KW-0238">DNA-binding</keyword>
<dbReference type="CDD" id="cd16320">
    <property type="entry name" value="MraZ_N"/>
    <property type="match status" value="1"/>
</dbReference>
<dbReference type="GO" id="GO:0005737">
    <property type="term" value="C:cytoplasm"/>
    <property type="evidence" value="ECO:0007669"/>
    <property type="project" value="UniProtKB-UniRule"/>
</dbReference>
<comment type="similarity">
    <text evidence="7">Belongs to the MraZ family.</text>
</comment>
<gene>
    <name evidence="7" type="primary">mraZ</name>
    <name evidence="9" type="ORF">DKT77_16175</name>
</gene>
<dbReference type="Proteomes" id="UP000245680">
    <property type="component" value="Unassembled WGS sequence"/>
</dbReference>
<reference evidence="9 10" key="1">
    <citation type="submission" date="2018-05" db="EMBL/GenBank/DDBJ databases">
        <title>Rhodobacteraceae gen. nov., sp. nov. isolated from sea water.</title>
        <authorList>
            <person name="Ren Y."/>
        </authorList>
    </citation>
    <scope>NUCLEOTIDE SEQUENCE [LARGE SCALE GENOMIC DNA]</scope>
    <source>
        <strain evidence="9 10">TG-679</strain>
    </source>
</reference>
<evidence type="ECO:0000256" key="2">
    <source>
        <dbReference type="ARBA" id="ARBA00022490"/>
    </source>
</evidence>
<dbReference type="InterPro" id="IPR003444">
    <property type="entry name" value="MraZ"/>
</dbReference>
<keyword evidence="9" id="KW-0132">Cell division</keyword>
<organism evidence="9 10">
    <name type="scientific">Meridianimarinicoccus roseus</name>
    <dbReference type="NCBI Taxonomy" id="2072018"/>
    <lineage>
        <taxon>Bacteria</taxon>
        <taxon>Pseudomonadati</taxon>
        <taxon>Pseudomonadota</taxon>
        <taxon>Alphaproteobacteria</taxon>
        <taxon>Rhodobacterales</taxon>
        <taxon>Paracoccaceae</taxon>
        <taxon>Meridianimarinicoccus</taxon>
    </lineage>
</organism>
<evidence type="ECO:0000256" key="4">
    <source>
        <dbReference type="ARBA" id="ARBA00023015"/>
    </source>
</evidence>
<proteinExistence type="inferred from homology"/>
<dbReference type="PROSITE" id="PS51740">
    <property type="entry name" value="SPOVT_ABRB"/>
    <property type="match status" value="2"/>
</dbReference>
<keyword evidence="9" id="KW-0131">Cell cycle</keyword>
<evidence type="ECO:0000256" key="7">
    <source>
        <dbReference type="HAMAP-Rule" id="MF_01008"/>
    </source>
</evidence>
<dbReference type="GO" id="GO:0009295">
    <property type="term" value="C:nucleoid"/>
    <property type="evidence" value="ECO:0007669"/>
    <property type="project" value="UniProtKB-SubCell"/>
</dbReference>
<comment type="subcellular location">
    <subcellularLocation>
        <location evidence="7">Cytoplasm</location>
        <location evidence="7">Nucleoid</location>
    </subcellularLocation>
</comment>
<dbReference type="GO" id="GO:0051301">
    <property type="term" value="P:cell division"/>
    <property type="evidence" value="ECO:0007669"/>
    <property type="project" value="UniProtKB-KW"/>
</dbReference>
<dbReference type="OrthoDB" id="9807753at2"/>
<comment type="caution">
    <text evidence="9">The sequence shown here is derived from an EMBL/GenBank/DDBJ whole genome shotgun (WGS) entry which is preliminary data.</text>
</comment>
<keyword evidence="6 7" id="KW-0804">Transcription</keyword>
<feature type="domain" description="SpoVT-AbrB" evidence="8">
    <location>
        <begin position="8"/>
        <end position="59"/>
    </location>
</feature>
<dbReference type="GO" id="GO:0000976">
    <property type="term" value="F:transcription cis-regulatory region binding"/>
    <property type="evidence" value="ECO:0007669"/>
    <property type="project" value="TreeGrafter"/>
</dbReference>
<keyword evidence="10" id="KW-1185">Reference proteome</keyword>
<keyword evidence="2 7" id="KW-0963">Cytoplasm</keyword>
<dbReference type="CDD" id="cd16321">
    <property type="entry name" value="MraZ_C"/>
    <property type="match status" value="1"/>
</dbReference>
<dbReference type="InterPro" id="IPR037914">
    <property type="entry name" value="SpoVT-AbrB_sf"/>
</dbReference>
<keyword evidence="3" id="KW-0677">Repeat</keyword>
<dbReference type="InterPro" id="IPR038619">
    <property type="entry name" value="MraZ_sf"/>
</dbReference>
<dbReference type="Gene3D" id="3.40.1550.20">
    <property type="entry name" value="Transcriptional regulator MraZ domain"/>
    <property type="match status" value="1"/>
</dbReference>
<dbReference type="InterPro" id="IPR035642">
    <property type="entry name" value="MraZ_N"/>
</dbReference>
<dbReference type="Pfam" id="PF02381">
    <property type="entry name" value="MraZ"/>
    <property type="match status" value="1"/>
</dbReference>
<evidence type="ECO:0000256" key="6">
    <source>
        <dbReference type="ARBA" id="ARBA00023163"/>
    </source>
</evidence>
<evidence type="ECO:0000313" key="9">
    <source>
        <dbReference type="EMBL" id="PWR01660.1"/>
    </source>
</evidence>
<keyword evidence="4 7" id="KW-0805">Transcription regulation</keyword>
<feature type="domain" description="SpoVT-AbrB" evidence="8">
    <location>
        <begin position="92"/>
        <end position="137"/>
    </location>
</feature>
<comment type="subunit">
    <text evidence="7">Forms oligomers.</text>
</comment>
<evidence type="ECO:0000256" key="3">
    <source>
        <dbReference type="ARBA" id="ARBA00022737"/>
    </source>
</evidence>